<evidence type="ECO:0000256" key="1">
    <source>
        <dbReference type="ARBA" id="ARBA00022741"/>
    </source>
</evidence>
<dbReference type="PROSITE" id="PS51195">
    <property type="entry name" value="Q_MOTIF"/>
    <property type="match status" value="1"/>
</dbReference>
<evidence type="ECO:0000259" key="8">
    <source>
        <dbReference type="PROSITE" id="PS51192"/>
    </source>
</evidence>
<keyword evidence="3" id="KW-0347">Helicase</keyword>
<dbReference type="Pfam" id="PF00271">
    <property type="entry name" value="Helicase_C"/>
    <property type="match status" value="1"/>
</dbReference>
<name>A0ABQ2KPL9_9MICO</name>
<dbReference type="InterPro" id="IPR044742">
    <property type="entry name" value="DEAD/DEAH_RhlB"/>
</dbReference>
<feature type="domain" description="Helicase C-terminal" evidence="9">
    <location>
        <begin position="628"/>
        <end position="770"/>
    </location>
</feature>
<evidence type="ECO:0000313" key="12">
    <source>
        <dbReference type="Proteomes" id="UP000626982"/>
    </source>
</evidence>
<keyword evidence="12" id="KW-1185">Reference proteome</keyword>
<dbReference type="InterPro" id="IPR050079">
    <property type="entry name" value="DEAD_box_RNA_helicase"/>
</dbReference>
<dbReference type="SUPFAM" id="SSF52540">
    <property type="entry name" value="P-loop containing nucleoside triphosphate hydrolases"/>
    <property type="match status" value="1"/>
</dbReference>
<dbReference type="PROSITE" id="PS51194">
    <property type="entry name" value="HELICASE_CTER"/>
    <property type="match status" value="1"/>
</dbReference>
<proteinExistence type="inferred from homology"/>
<evidence type="ECO:0000256" key="5">
    <source>
        <dbReference type="ARBA" id="ARBA00038437"/>
    </source>
</evidence>
<dbReference type="InterPro" id="IPR014001">
    <property type="entry name" value="Helicase_ATP-bd"/>
</dbReference>
<accession>A0ABQ2KPL9</accession>
<evidence type="ECO:0000256" key="3">
    <source>
        <dbReference type="ARBA" id="ARBA00022806"/>
    </source>
</evidence>
<dbReference type="CDD" id="cd00268">
    <property type="entry name" value="DEADc"/>
    <property type="match status" value="1"/>
</dbReference>
<feature type="compositionally biased region" description="Basic and acidic residues" evidence="7">
    <location>
        <begin position="30"/>
        <end position="52"/>
    </location>
</feature>
<comment type="similarity">
    <text evidence="5">Belongs to the DEAD box helicase family.</text>
</comment>
<gene>
    <name evidence="11" type="ORF">GCM10010968_24780</name>
</gene>
<keyword evidence="1" id="KW-0547">Nucleotide-binding</keyword>
<keyword evidence="2" id="KW-0378">Hydrolase</keyword>
<evidence type="ECO:0000256" key="2">
    <source>
        <dbReference type="ARBA" id="ARBA00022801"/>
    </source>
</evidence>
<dbReference type="Proteomes" id="UP000626982">
    <property type="component" value="Unassembled WGS sequence"/>
</dbReference>
<feature type="short sequence motif" description="Q motif" evidence="6">
    <location>
        <begin position="393"/>
        <end position="421"/>
    </location>
</feature>
<feature type="region of interest" description="Disordered" evidence="7">
    <location>
        <begin position="1"/>
        <end position="367"/>
    </location>
</feature>
<sequence>MPRPDERPRGARRPNDRTDRPGSRSPGHRGYRDEQPSKGRWNRDDRDRREGGDSGASRRPNWVPPEERNRDRGRGPAFRSRGDARGGRDQQRDDRLHRGDRPRGFDRARDEHHGRGRADERGPRRDDRFGDRPRRFEDRDERRSDDRAPRRDLGDRGPRRDFGDRGPRRDADDRAPRRDVDDRGPRRDLGDRGPRRDDRFGDRPRRFEDRDERRSDDRGPRRDFGDRGPRRDFGDRGPRRDDRSGDRPRRFEDRDERRSDDRGPRRDFGDRGPRRDFGDRGPRRDDRFGDRPRRFEERDERRSDDRGPRRDFGDRSPRRDFGDRGPRRDFGDRAGGERRDRFEERPRRDRDERPRRDSTYYPSTDSKPFEVKEDVVLERLEAQATAAADVEGVTFADLGLGAGIAGALKSMGAETPFPIQAATIPDVLAGKDVLGRGRTGSGKTIAFGSPIVELLLRNRPERREIGRPPRALILAPTRELAQQINHTVMGVGRAVGIFTTVIVGGVRQGMQVESLRRGVDILIGTPGRIEDLVEQGVLNLGAIEIAVVDEADHMCELGFLEPVQRILRRTRPGSQKLLFSATLDSEVATIVREFLPEPSVHEVAGEDQATSTIDHQVLVADRYDKDAVLEQIVRNPGRIVVFTRTRAYAERLQEQFVDAGVAAVSLHGDLTQARRNRALEKLRRGKVDVLVATDVAARGIHIDDVALVVQADPPDEYKTYLHRAGRTGRAGNDGRVVTVIAPARRKRMQQLLERAEIEAPMLPVAPGDDLLDALTAIDVPEAVEAPAVEAPEADAREAAAAAPEATEAEAPERD</sequence>
<comment type="caution">
    <text evidence="11">The sequence shown here is derived from an EMBL/GenBank/DDBJ whole genome shotgun (WGS) entry which is preliminary data.</text>
</comment>
<dbReference type="InterPro" id="IPR027417">
    <property type="entry name" value="P-loop_NTPase"/>
</dbReference>
<evidence type="ECO:0000313" key="11">
    <source>
        <dbReference type="EMBL" id="GGN88807.1"/>
    </source>
</evidence>
<dbReference type="Pfam" id="PF00270">
    <property type="entry name" value="DEAD"/>
    <property type="match status" value="1"/>
</dbReference>
<protein>
    <recommendedName>
        <fullName evidence="13">Superfamily II DNA and RNA helicase</fullName>
    </recommendedName>
</protein>
<dbReference type="PANTHER" id="PTHR47959:SF13">
    <property type="entry name" value="ATP-DEPENDENT RNA HELICASE RHLE"/>
    <property type="match status" value="1"/>
</dbReference>
<dbReference type="PANTHER" id="PTHR47959">
    <property type="entry name" value="ATP-DEPENDENT RNA HELICASE RHLE-RELATED"/>
    <property type="match status" value="1"/>
</dbReference>
<evidence type="ECO:0000259" key="10">
    <source>
        <dbReference type="PROSITE" id="PS51195"/>
    </source>
</evidence>
<evidence type="ECO:0000256" key="6">
    <source>
        <dbReference type="PROSITE-ProRule" id="PRU00552"/>
    </source>
</evidence>
<dbReference type="EMBL" id="BMLM01000002">
    <property type="protein sequence ID" value="GGN88807.1"/>
    <property type="molecule type" value="Genomic_DNA"/>
</dbReference>
<dbReference type="SMART" id="SM00490">
    <property type="entry name" value="HELICc"/>
    <property type="match status" value="1"/>
</dbReference>
<dbReference type="PROSITE" id="PS51192">
    <property type="entry name" value="HELICASE_ATP_BIND_1"/>
    <property type="match status" value="1"/>
</dbReference>
<dbReference type="CDD" id="cd18787">
    <property type="entry name" value="SF2_C_DEAD"/>
    <property type="match status" value="1"/>
</dbReference>
<organism evidence="11 12">
    <name type="scientific">Agrococcus terreus</name>
    <dbReference type="NCBI Taxonomy" id="574649"/>
    <lineage>
        <taxon>Bacteria</taxon>
        <taxon>Bacillati</taxon>
        <taxon>Actinomycetota</taxon>
        <taxon>Actinomycetes</taxon>
        <taxon>Micrococcales</taxon>
        <taxon>Microbacteriaceae</taxon>
        <taxon>Agrococcus</taxon>
    </lineage>
</organism>
<dbReference type="RefSeq" id="WP_188718609.1">
    <property type="nucleotide sequence ID" value="NZ_BAABBD010000003.1"/>
</dbReference>
<evidence type="ECO:0000256" key="4">
    <source>
        <dbReference type="ARBA" id="ARBA00022840"/>
    </source>
</evidence>
<dbReference type="InterPro" id="IPR011545">
    <property type="entry name" value="DEAD/DEAH_box_helicase_dom"/>
</dbReference>
<dbReference type="SMART" id="SM00487">
    <property type="entry name" value="DEXDc"/>
    <property type="match status" value="1"/>
</dbReference>
<keyword evidence="4" id="KW-0067">ATP-binding</keyword>
<feature type="compositionally biased region" description="Basic and acidic residues" evidence="7">
    <location>
        <begin position="65"/>
        <end position="358"/>
    </location>
</feature>
<feature type="domain" description="Helicase ATP-binding" evidence="8">
    <location>
        <begin position="424"/>
        <end position="601"/>
    </location>
</feature>
<dbReference type="InterPro" id="IPR014014">
    <property type="entry name" value="RNA_helicase_DEAD_Q_motif"/>
</dbReference>
<feature type="region of interest" description="Disordered" evidence="7">
    <location>
        <begin position="785"/>
        <end position="814"/>
    </location>
</feature>
<evidence type="ECO:0000259" key="9">
    <source>
        <dbReference type="PROSITE" id="PS51194"/>
    </source>
</evidence>
<dbReference type="InterPro" id="IPR001650">
    <property type="entry name" value="Helicase_C-like"/>
</dbReference>
<feature type="domain" description="DEAD-box RNA helicase Q" evidence="10">
    <location>
        <begin position="393"/>
        <end position="421"/>
    </location>
</feature>
<evidence type="ECO:0008006" key="13">
    <source>
        <dbReference type="Google" id="ProtNLM"/>
    </source>
</evidence>
<feature type="compositionally biased region" description="Basic and acidic residues" evidence="7">
    <location>
        <begin position="1"/>
        <end position="22"/>
    </location>
</feature>
<evidence type="ECO:0000256" key="7">
    <source>
        <dbReference type="SAM" id="MobiDB-lite"/>
    </source>
</evidence>
<dbReference type="Gene3D" id="3.40.50.300">
    <property type="entry name" value="P-loop containing nucleotide triphosphate hydrolases"/>
    <property type="match status" value="2"/>
</dbReference>
<reference evidence="12" key="1">
    <citation type="journal article" date="2019" name="Int. J. Syst. Evol. Microbiol.">
        <title>The Global Catalogue of Microorganisms (GCM) 10K type strain sequencing project: providing services to taxonomists for standard genome sequencing and annotation.</title>
        <authorList>
            <consortium name="The Broad Institute Genomics Platform"/>
            <consortium name="The Broad Institute Genome Sequencing Center for Infectious Disease"/>
            <person name="Wu L."/>
            <person name="Ma J."/>
        </authorList>
    </citation>
    <scope>NUCLEOTIDE SEQUENCE [LARGE SCALE GENOMIC DNA]</scope>
    <source>
        <strain evidence="12">CGMCC 1.6960</strain>
    </source>
</reference>